<feature type="compositionally biased region" description="Pro residues" evidence="1">
    <location>
        <begin position="80"/>
        <end position="94"/>
    </location>
</feature>
<feature type="region of interest" description="Disordered" evidence="1">
    <location>
        <begin position="1"/>
        <end position="144"/>
    </location>
</feature>
<dbReference type="EMBL" id="LAFY01000293">
    <property type="protein sequence ID" value="KJY01176.1"/>
    <property type="molecule type" value="Genomic_DNA"/>
</dbReference>
<gene>
    <name evidence="2" type="ORF">TI39_contig301g00028</name>
</gene>
<feature type="compositionally biased region" description="Polar residues" evidence="1">
    <location>
        <begin position="191"/>
        <end position="203"/>
    </location>
</feature>
<feature type="compositionally biased region" description="Polar residues" evidence="1">
    <location>
        <begin position="59"/>
        <end position="75"/>
    </location>
</feature>
<dbReference type="OrthoDB" id="5385910at2759"/>
<feature type="compositionally biased region" description="Polar residues" evidence="1">
    <location>
        <begin position="131"/>
        <end position="144"/>
    </location>
</feature>
<dbReference type="Proteomes" id="UP000033647">
    <property type="component" value="Unassembled WGS sequence"/>
</dbReference>
<feature type="compositionally biased region" description="Polar residues" evidence="1">
    <location>
        <begin position="12"/>
        <end position="23"/>
    </location>
</feature>
<feature type="region of interest" description="Disordered" evidence="1">
    <location>
        <begin position="179"/>
        <end position="203"/>
    </location>
</feature>
<protein>
    <submittedName>
        <fullName evidence="2">Uncharacterized protein</fullName>
    </submittedName>
</protein>
<proteinExistence type="predicted"/>
<organism evidence="2 3">
    <name type="scientific">Zymoseptoria brevis</name>
    <dbReference type="NCBI Taxonomy" id="1047168"/>
    <lineage>
        <taxon>Eukaryota</taxon>
        <taxon>Fungi</taxon>
        <taxon>Dikarya</taxon>
        <taxon>Ascomycota</taxon>
        <taxon>Pezizomycotina</taxon>
        <taxon>Dothideomycetes</taxon>
        <taxon>Dothideomycetidae</taxon>
        <taxon>Mycosphaerellales</taxon>
        <taxon>Mycosphaerellaceae</taxon>
        <taxon>Zymoseptoria</taxon>
    </lineage>
</organism>
<dbReference type="AlphaFoldDB" id="A0A0F4GY94"/>
<feature type="compositionally biased region" description="Basic and acidic residues" evidence="1">
    <location>
        <begin position="225"/>
        <end position="238"/>
    </location>
</feature>
<dbReference type="STRING" id="1047168.A0A0F4GY94"/>
<name>A0A0F4GY94_9PEZI</name>
<feature type="compositionally biased region" description="Polar residues" evidence="1">
    <location>
        <begin position="30"/>
        <end position="41"/>
    </location>
</feature>
<keyword evidence="3" id="KW-1185">Reference proteome</keyword>
<comment type="caution">
    <text evidence="2">The sequence shown here is derived from an EMBL/GenBank/DDBJ whole genome shotgun (WGS) entry which is preliminary data.</text>
</comment>
<reference evidence="2 3" key="1">
    <citation type="submission" date="2015-03" db="EMBL/GenBank/DDBJ databases">
        <title>RNA-seq based gene annotation and comparative genomics of four Zymoseptoria species reveal species-specific pathogenicity related genes and transposable element activity.</title>
        <authorList>
            <person name="Grandaubert J."/>
            <person name="Bhattacharyya A."/>
            <person name="Stukenbrock E.H."/>
        </authorList>
    </citation>
    <scope>NUCLEOTIDE SEQUENCE [LARGE SCALE GENOMIC DNA]</scope>
    <source>
        <strain evidence="2 3">Zb18110</strain>
    </source>
</reference>
<accession>A0A0F4GY94</accession>
<feature type="region of interest" description="Disordered" evidence="1">
    <location>
        <begin position="219"/>
        <end position="238"/>
    </location>
</feature>
<evidence type="ECO:0000313" key="3">
    <source>
        <dbReference type="Proteomes" id="UP000033647"/>
    </source>
</evidence>
<sequence>MPPVPVHINDPITPSKTNATSIASGLPADNSVTTTQAQQQSPYPAARPGAPAAPAPTPYISQPQALPQPTRTTPATDYGPPAPQPGAVPVPPSQQAPMTATATSTLPPPPKAGEVTTMPPQMAIPSPHVNHASTYSTTAAGPTTLNFGAAAAPQQIQAGSGPPGYQQNVHAQELTPAARASLEQEQRRPSMATNLGLSDSTNETAGNVWSAVKGWASSAGTTLAETEKEVWKRINRDS</sequence>
<evidence type="ECO:0000256" key="1">
    <source>
        <dbReference type="SAM" id="MobiDB-lite"/>
    </source>
</evidence>
<evidence type="ECO:0000313" key="2">
    <source>
        <dbReference type="EMBL" id="KJY01176.1"/>
    </source>
</evidence>
<feature type="compositionally biased region" description="Low complexity" evidence="1">
    <location>
        <begin position="95"/>
        <end position="105"/>
    </location>
</feature>